<feature type="compositionally biased region" description="Low complexity" evidence="1">
    <location>
        <begin position="118"/>
        <end position="131"/>
    </location>
</feature>
<feature type="compositionally biased region" description="Basic and acidic residues" evidence="1">
    <location>
        <begin position="24"/>
        <end position="35"/>
    </location>
</feature>
<evidence type="ECO:0000313" key="2">
    <source>
        <dbReference type="EMBL" id="KLT44747.1"/>
    </source>
</evidence>
<organism evidence="2 3">
    <name type="scientific">Cutaneotrichosporon oleaginosum</name>
    <dbReference type="NCBI Taxonomy" id="879819"/>
    <lineage>
        <taxon>Eukaryota</taxon>
        <taxon>Fungi</taxon>
        <taxon>Dikarya</taxon>
        <taxon>Basidiomycota</taxon>
        <taxon>Agaricomycotina</taxon>
        <taxon>Tremellomycetes</taxon>
        <taxon>Trichosporonales</taxon>
        <taxon>Trichosporonaceae</taxon>
        <taxon>Cutaneotrichosporon</taxon>
    </lineage>
</organism>
<keyword evidence="3" id="KW-1185">Reference proteome</keyword>
<feature type="region of interest" description="Disordered" evidence="1">
    <location>
        <begin position="91"/>
        <end position="191"/>
    </location>
</feature>
<name>A0A0J0XUL9_9TREE</name>
<reference evidence="2 3" key="1">
    <citation type="submission" date="2015-03" db="EMBL/GenBank/DDBJ databases">
        <title>Genomics and transcriptomics of the oil-accumulating basidiomycete yeast T. oleaginosus allow insights into substrate utilization and the diverse evolutionary trajectories of mating systems in fungi.</title>
        <authorList>
            <consortium name="DOE Joint Genome Institute"/>
            <person name="Kourist R."/>
            <person name="Kracht O."/>
            <person name="Bracharz F."/>
            <person name="Lipzen A."/>
            <person name="Nolan M."/>
            <person name="Ohm R."/>
            <person name="Grigoriev I."/>
            <person name="Sun S."/>
            <person name="Heitman J."/>
            <person name="Bruck T."/>
            <person name="Nowrousian M."/>
        </authorList>
    </citation>
    <scope>NUCLEOTIDE SEQUENCE [LARGE SCALE GENOMIC DNA]</scope>
    <source>
        <strain evidence="2 3">IBC0246</strain>
    </source>
</reference>
<feature type="compositionally biased region" description="Polar residues" evidence="1">
    <location>
        <begin position="91"/>
        <end position="102"/>
    </location>
</feature>
<feature type="compositionally biased region" description="Basic and acidic residues" evidence="1">
    <location>
        <begin position="1"/>
        <end position="12"/>
    </location>
</feature>
<dbReference type="EMBL" id="KQ087185">
    <property type="protein sequence ID" value="KLT44747.1"/>
    <property type="molecule type" value="Genomic_DNA"/>
</dbReference>
<proteinExistence type="predicted"/>
<dbReference type="RefSeq" id="XP_018281238.1">
    <property type="nucleotide sequence ID" value="XM_018425183.1"/>
</dbReference>
<dbReference type="GeneID" id="28985786"/>
<evidence type="ECO:0000256" key="1">
    <source>
        <dbReference type="SAM" id="MobiDB-lite"/>
    </source>
</evidence>
<feature type="compositionally biased region" description="Basic residues" evidence="1">
    <location>
        <begin position="168"/>
        <end position="179"/>
    </location>
</feature>
<accession>A0A0J0XUL9</accession>
<dbReference type="AlphaFoldDB" id="A0A0J0XUL9"/>
<protein>
    <submittedName>
        <fullName evidence="2">Uncharacterized protein</fullName>
    </submittedName>
</protein>
<gene>
    <name evidence="2" type="ORF">CC85DRAFT_300290</name>
</gene>
<dbReference type="Proteomes" id="UP000053611">
    <property type="component" value="Unassembled WGS sequence"/>
</dbReference>
<feature type="region of interest" description="Disordered" evidence="1">
    <location>
        <begin position="1"/>
        <end position="48"/>
    </location>
</feature>
<evidence type="ECO:0000313" key="3">
    <source>
        <dbReference type="Proteomes" id="UP000053611"/>
    </source>
</evidence>
<sequence>MPIRVDTRDNLRPKRPAANKLPLRRHEVTPEDRASNVEASSSEESEEDIDNVLARLGKKCEIADPMERFVKWYNDVNYHLNAGSLDNISSLDGAESQETPVTGASVGALGSTQRAKPKTTTSPTSAAARPTLHVKTASPATKRLAAVKQAASRPPPTTAKSTETEAHPKKKPTAGKRKVPPALKPAPARTRIFYARRAKETSESALAPGRLPS</sequence>